<dbReference type="InterPro" id="IPR016039">
    <property type="entry name" value="Thiolase-like"/>
</dbReference>
<dbReference type="EMBL" id="BAABCJ010000006">
    <property type="protein sequence ID" value="GAA3709958.1"/>
    <property type="molecule type" value="Genomic_DNA"/>
</dbReference>
<comment type="similarity">
    <text evidence="1">Belongs to the thiolase-like superfamily. Chalcone/stilbene synthases family.</text>
</comment>
<sequence length="460" mass="48849">MTALMRSLETAVPATVMVQPVVRDVFAAQPGLSRLGKRLVTAAFDSSGIDTRYTAVEELTLDQQSDDPVFFDAATMEILRPGTKARNEVYAEAGTQLFVEAAQKALDAAEGIGPGDVTHVVTVSCTGFFNPGPDYKIVRALGLHPSAQRYHLGFMGCYAAFPALRAAKLFCDADPDAVVLVVSAELCSLHVRSSNDPDTIVGTSLFADGAAAAIISGRPDLPAPSGAYLTLDHFETTLTPVGEDSMAWNIGDEGFEMVLGNYVPHIIDDHIVGALDPLLERDASLRGLDYREIEHWGIHPGGRSILDKVQARLGLSDEQLVPARETLRNYGNMSSATVMFVLKHILEHGNDHGTDHSTGTEADEQFEHTRRDASRSAAPALKPTAASSSAPASAPVLRPEDTEDLEPSTAESDGVDDEERTTAGPVAGSAAGGVRRERVCAMAFGPGLTVETALLTKVSA</sequence>
<dbReference type="CDD" id="cd00831">
    <property type="entry name" value="CHS_like"/>
    <property type="match status" value="1"/>
</dbReference>
<organism evidence="6 7">
    <name type="scientific">Zhihengliuella alba</name>
    <dbReference type="NCBI Taxonomy" id="547018"/>
    <lineage>
        <taxon>Bacteria</taxon>
        <taxon>Bacillati</taxon>
        <taxon>Actinomycetota</taxon>
        <taxon>Actinomycetes</taxon>
        <taxon>Micrococcales</taxon>
        <taxon>Micrococcaceae</taxon>
        <taxon>Zhihengliuella</taxon>
    </lineage>
</organism>
<feature type="compositionally biased region" description="Basic and acidic residues" evidence="3">
    <location>
        <begin position="365"/>
        <end position="374"/>
    </location>
</feature>
<dbReference type="PANTHER" id="PTHR11877:SF46">
    <property type="entry name" value="TYPE III POLYKETIDE SYNTHASE A"/>
    <property type="match status" value="1"/>
</dbReference>
<feature type="region of interest" description="Disordered" evidence="3">
    <location>
        <begin position="351"/>
        <end position="433"/>
    </location>
</feature>
<evidence type="ECO:0000259" key="5">
    <source>
        <dbReference type="Pfam" id="PF02797"/>
    </source>
</evidence>
<evidence type="ECO:0000256" key="3">
    <source>
        <dbReference type="SAM" id="MobiDB-lite"/>
    </source>
</evidence>
<dbReference type="RefSeq" id="WP_344885088.1">
    <property type="nucleotide sequence ID" value="NZ_BAABCJ010000006.1"/>
</dbReference>
<dbReference type="SUPFAM" id="SSF53901">
    <property type="entry name" value="Thiolase-like"/>
    <property type="match status" value="2"/>
</dbReference>
<dbReference type="Gene3D" id="3.40.47.10">
    <property type="match status" value="2"/>
</dbReference>
<name>A0ABP7DT66_9MICC</name>
<dbReference type="InterPro" id="IPR012328">
    <property type="entry name" value="Chalcone/stilbene_synt_C"/>
</dbReference>
<evidence type="ECO:0000313" key="6">
    <source>
        <dbReference type="EMBL" id="GAA3709958.1"/>
    </source>
</evidence>
<feature type="compositionally biased region" description="Low complexity" evidence="3">
    <location>
        <begin position="423"/>
        <end position="433"/>
    </location>
</feature>
<comment type="caution">
    <text evidence="6">The sequence shown here is derived from an EMBL/GenBank/DDBJ whole genome shotgun (WGS) entry which is preliminary data.</text>
</comment>
<feature type="domain" description="Chalcone/stilbene synthase N-terminal" evidence="4">
    <location>
        <begin position="4"/>
        <end position="219"/>
    </location>
</feature>
<accession>A0ABP7DT66</accession>
<dbReference type="PANTHER" id="PTHR11877">
    <property type="entry name" value="HYDROXYMETHYLGLUTARYL-COA SYNTHASE"/>
    <property type="match status" value="1"/>
</dbReference>
<feature type="domain" description="Chalcone/stilbene synthase C-terminal" evidence="5">
    <location>
        <begin position="237"/>
        <end position="354"/>
    </location>
</feature>
<reference evidence="7" key="1">
    <citation type="journal article" date="2019" name="Int. J. Syst. Evol. Microbiol.">
        <title>The Global Catalogue of Microorganisms (GCM) 10K type strain sequencing project: providing services to taxonomists for standard genome sequencing and annotation.</title>
        <authorList>
            <consortium name="The Broad Institute Genomics Platform"/>
            <consortium name="The Broad Institute Genome Sequencing Center for Infectious Disease"/>
            <person name="Wu L."/>
            <person name="Ma J."/>
        </authorList>
    </citation>
    <scope>NUCLEOTIDE SEQUENCE [LARGE SCALE GENOMIC DNA]</scope>
    <source>
        <strain evidence="7">JCM 16961</strain>
    </source>
</reference>
<evidence type="ECO:0000313" key="7">
    <source>
        <dbReference type="Proteomes" id="UP001501536"/>
    </source>
</evidence>
<gene>
    <name evidence="6" type="ORF">GCM10022377_24500</name>
</gene>
<dbReference type="InterPro" id="IPR011141">
    <property type="entry name" value="Polyketide_synthase_type-III"/>
</dbReference>
<evidence type="ECO:0000256" key="1">
    <source>
        <dbReference type="ARBA" id="ARBA00005531"/>
    </source>
</evidence>
<dbReference type="Proteomes" id="UP001501536">
    <property type="component" value="Unassembled WGS sequence"/>
</dbReference>
<feature type="compositionally biased region" description="Low complexity" evidence="3">
    <location>
        <begin position="376"/>
        <end position="395"/>
    </location>
</feature>
<evidence type="ECO:0000256" key="2">
    <source>
        <dbReference type="ARBA" id="ARBA00022679"/>
    </source>
</evidence>
<protein>
    <submittedName>
        <fullName evidence="6">Type III polyketide synthase</fullName>
    </submittedName>
</protein>
<dbReference type="InterPro" id="IPR001099">
    <property type="entry name" value="Chalcone/stilbene_synt_N"/>
</dbReference>
<proteinExistence type="inferred from homology"/>
<evidence type="ECO:0000259" key="4">
    <source>
        <dbReference type="Pfam" id="PF00195"/>
    </source>
</evidence>
<keyword evidence="2" id="KW-0808">Transferase</keyword>
<keyword evidence="7" id="KW-1185">Reference proteome</keyword>
<dbReference type="Pfam" id="PF00195">
    <property type="entry name" value="Chal_sti_synt_N"/>
    <property type="match status" value="1"/>
</dbReference>
<dbReference type="Pfam" id="PF02797">
    <property type="entry name" value="Chal_sti_synt_C"/>
    <property type="match status" value="1"/>
</dbReference>